<organism evidence="3 4">
    <name type="scientific">Catenulispora subtropica</name>
    <dbReference type="NCBI Taxonomy" id="450798"/>
    <lineage>
        <taxon>Bacteria</taxon>
        <taxon>Bacillati</taxon>
        <taxon>Actinomycetota</taxon>
        <taxon>Actinomycetes</taxon>
        <taxon>Catenulisporales</taxon>
        <taxon>Catenulisporaceae</taxon>
        <taxon>Catenulispora</taxon>
    </lineage>
</organism>
<accession>A0ABN2QSZ8</accession>
<dbReference type="InterPro" id="IPR012334">
    <property type="entry name" value="Pectin_lyas_fold"/>
</dbReference>
<name>A0ABN2QSZ8_9ACTN</name>
<sequence length="234" mass="23125">MKPSTLFVRSRTAEASSALAFVLAVSMAPTVSAHTTTSDIAARAVSGSTAAQPSVPSTCVPVPAQLSASNEVFPAATEAAAPDTARIQAALNQCAGTGKAVELKASNGHSAFLSGPLSIGANEVLLVDSGVTLYASRKPSDYQVSGGAKCGTIGSSDNGCKPFIALAGSGAGLMGTRDSAGHQGIVDGRGGQAMLGTSQTWWQLAASAKGGSGTSRAPPTEAAWSPASSTRTSA</sequence>
<feature type="chain" id="PRO_5047159127" evidence="2">
    <location>
        <begin position="34"/>
        <end position="234"/>
    </location>
</feature>
<gene>
    <name evidence="3" type="ORF">GCM10009838_11930</name>
</gene>
<dbReference type="Proteomes" id="UP001499854">
    <property type="component" value="Unassembled WGS sequence"/>
</dbReference>
<comment type="caution">
    <text evidence="3">The sequence shown here is derived from an EMBL/GenBank/DDBJ whole genome shotgun (WGS) entry which is preliminary data.</text>
</comment>
<protein>
    <submittedName>
        <fullName evidence="3">Uncharacterized protein</fullName>
    </submittedName>
</protein>
<dbReference type="InterPro" id="IPR011050">
    <property type="entry name" value="Pectin_lyase_fold/virulence"/>
</dbReference>
<feature type="region of interest" description="Disordered" evidence="1">
    <location>
        <begin position="207"/>
        <end position="234"/>
    </location>
</feature>
<dbReference type="RefSeq" id="WP_344655892.1">
    <property type="nucleotide sequence ID" value="NZ_BAAAQM010000004.1"/>
</dbReference>
<evidence type="ECO:0000313" key="4">
    <source>
        <dbReference type="Proteomes" id="UP001499854"/>
    </source>
</evidence>
<evidence type="ECO:0000256" key="2">
    <source>
        <dbReference type="SAM" id="SignalP"/>
    </source>
</evidence>
<reference evidence="3 4" key="1">
    <citation type="journal article" date="2019" name="Int. J. Syst. Evol. Microbiol.">
        <title>The Global Catalogue of Microorganisms (GCM) 10K type strain sequencing project: providing services to taxonomists for standard genome sequencing and annotation.</title>
        <authorList>
            <consortium name="The Broad Institute Genomics Platform"/>
            <consortium name="The Broad Institute Genome Sequencing Center for Infectious Disease"/>
            <person name="Wu L."/>
            <person name="Ma J."/>
        </authorList>
    </citation>
    <scope>NUCLEOTIDE SEQUENCE [LARGE SCALE GENOMIC DNA]</scope>
    <source>
        <strain evidence="3 4">JCM 16013</strain>
    </source>
</reference>
<dbReference type="SUPFAM" id="SSF51126">
    <property type="entry name" value="Pectin lyase-like"/>
    <property type="match status" value="1"/>
</dbReference>
<dbReference type="EMBL" id="BAAAQM010000004">
    <property type="protein sequence ID" value="GAA1957529.1"/>
    <property type="molecule type" value="Genomic_DNA"/>
</dbReference>
<keyword evidence="4" id="KW-1185">Reference proteome</keyword>
<evidence type="ECO:0000313" key="3">
    <source>
        <dbReference type="EMBL" id="GAA1957529.1"/>
    </source>
</evidence>
<keyword evidence="2" id="KW-0732">Signal</keyword>
<dbReference type="Gene3D" id="2.160.20.10">
    <property type="entry name" value="Single-stranded right-handed beta-helix, Pectin lyase-like"/>
    <property type="match status" value="1"/>
</dbReference>
<feature type="signal peptide" evidence="2">
    <location>
        <begin position="1"/>
        <end position="33"/>
    </location>
</feature>
<proteinExistence type="predicted"/>
<evidence type="ECO:0000256" key="1">
    <source>
        <dbReference type="SAM" id="MobiDB-lite"/>
    </source>
</evidence>